<dbReference type="GO" id="GO:0005739">
    <property type="term" value="C:mitochondrion"/>
    <property type="evidence" value="ECO:0007669"/>
    <property type="project" value="TreeGrafter"/>
</dbReference>
<keyword evidence="5" id="KW-1185">Reference proteome</keyword>
<dbReference type="InterPro" id="IPR007129">
    <property type="entry name" value="Ubiqinol_cyt_c_chaperone_CPB3"/>
</dbReference>
<comment type="similarity">
    <text evidence="1">Belongs to the CBP3 family.</text>
</comment>
<sequence length="370" mass="41938">MLPRSSRLVHPPRIPRFTQIHPRSLSTQSPRQKSPKEPAKTSPLATIPRQQSWLTKTVKGSPLAMSVFLQFIRLLGYDSPKQSAARRANVLYQRLCTVRADEERDFWQHECDLPPTFQSWFTVTNLHVWLLTVRFRALPPSHGQYYVQGLIDHFFLDVEDRMRALLQPVSYAASGRTPPSSTFYHIPADQVAEVPDGGDLKTGKRPKGNAPETLITRQMKIFREQWAGMGMALDLGLAKGDTELAGAIWRNLLGARGANGIMLPTPSEGAENPVFRRSINITDSKAKSFKSETELRAAESQDDLSGVHDYFPEEADKYLAYPELMETLVVYIRRELVRLEKIGDDKVMSAHKPGMEYEHLGKLKFGRVRQ</sequence>
<dbReference type="STRING" id="933084.A0A067PWZ1"/>
<feature type="domain" description="Ubiquinol-cytochrome c chaperone" evidence="3">
    <location>
        <begin position="212"/>
        <end position="256"/>
    </location>
</feature>
<dbReference type="EMBL" id="KL197727">
    <property type="protein sequence ID" value="KDQ54851.1"/>
    <property type="molecule type" value="Genomic_DNA"/>
</dbReference>
<dbReference type="Proteomes" id="UP000027265">
    <property type="component" value="Unassembled WGS sequence"/>
</dbReference>
<dbReference type="FunCoup" id="A0A067PWZ1">
    <property type="interactions" value="214"/>
</dbReference>
<evidence type="ECO:0000256" key="1">
    <source>
        <dbReference type="ARBA" id="ARBA00006407"/>
    </source>
</evidence>
<evidence type="ECO:0000313" key="5">
    <source>
        <dbReference type="Proteomes" id="UP000027265"/>
    </source>
</evidence>
<dbReference type="Pfam" id="PF03981">
    <property type="entry name" value="Ubiq_cyt_C_chap"/>
    <property type="match status" value="2"/>
</dbReference>
<evidence type="ECO:0000259" key="3">
    <source>
        <dbReference type="Pfam" id="PF03981"/>
    </source>
</evidence>
<organism evidence="4 5">
    <name type="scientific">Jaapia argillacea MUCL 33604</name>
    <dbReference type="NCBI Taxonomy" id="933084"/>
    <lineage>
        <taxon>Eukaryota</taxon>
        <taxon>Fungi</taxon>
        <taxon>Dikarya</taxon>
        <taxon>Basidiomycota</taxon>
        <taxon>Agaricomycotina</taxon>
        <taxon>Agaricomycetes</taxon>
        <taxon>Agaricomycetidae</taxon>
        <taxon>Jaapiales</taxon>
        <taxon>Jaapiaceae</taxon>
        <taxon>Jaapia</taxon>
    </lineage>
</organism>
<dbReference type="PANTHER" id="PTHR12184:SF1">
    <property type="entry name" value="UBIQUINOL-CYTOCHROME-C REDUCTASE COMPLEX ASSEMBLY FACTOR 1"/>
    <property type="match status" value="1"/>
</dbReference>
<feature type="domain" description="Ubiquinol-cytochrome c chaperone" evidence="3">
    <location>
        <begin position="110"/>
        <end position="165"/>
    </location>
</feature>
<protein>
    <recommendedName>
        <fullName evidence="3">Ubiquinol-cytochrome c chaperone domain-containing protein</fullName>
    </recommendedName>
</protein>
<evidence type="ECO:0000256" key="2">
    <source>
        <dbReference type="SAM" id="MobiDB-lite"/>
    </source>
</evidence>
<feature type="region of interest" description="Disordered" evidence="2">
    <location>
        <begin position="1"/>
        <end position="46"/>
    </location>
</feature>
<dbReference type="OrthoDB" id="10253878at2759"/>
<proteinExistence type="inferred from homology"/>
<dbReference type="HOGENOM" id="CLU_051390_0_0_1"/>
<dbReference type="PANTHER" id="PTHR12184">
    <property type="entry name" value="UBIQUINOL-CYTOCHROME C REDUCTASE COMPLEX ASSEMBLY FACTOR 1 FAMILY MEMBER"/>
    <property type="match status" value="1"/>
</dbReference>
<gene>
    <name evidence="4" type="ORF">JAAARDRAFT_181526</name>
</gene>
<name>A0A067PWZ1_9AGAM</name>
<dbReference type="InterPro" id="IPR021150">
    <property type="entry name" value="Ubiq_cyt_c_chap"/>
</dbReference>
<reference evidence="5" key="1">
    <citation type="journal article" date="2014" name="Proc. Natl. Acad. Sci. U.S.A.">
        <title>Extensive sampling of basidiomycete genomes demonstrates inadequacy of the white-rot/brown-rot paradigm for wood decay fungi.</title>
        <authorList>
            <person name="Riley R."/>
            <person name="Salamov A.A."/>
            <person name="Brown D.W."/>
            <person name="Nagy L.G."/>
            <person name="Floudas D."/>
            <person name="Held B.W."/>
            <person name="Levasseur A."/>
            <person name="Lombard V."/>
            <person name="Morin E."/>
            <person name="Otillar R."/>
            <person name="Lindquist E.A."/>
            <person name="Sun H."/>
            <person name="LaButti K.M."/>
            <person name="Schmutz J."/>
            <person name="Jabbour D."/>
            <person name="Luo H."/>
            <person name="Baker S.E."/>
            <person name="Pisabarro A.G."/>
            <person name="Walton J.D."/>
            <person name="Blanchette R.A."/>
            <person name="Henrissat B."/>
            <person name="Martin F."/>
            <person name="Cullen D."/>
            <person name="Hibbett D.S."/>
            <person name="Grigoriev I.V."/>
        </authorList>
    </citation>
    <scope>NUCLEOTIDE SEQUENCE [LARGE SCALE GENOMIC DNA]</scope>
    <source>
        <strain evidence="5">MUCL 33604</strain>
    </source>
</reference>
<dbReference type="GO" id="GO:0034551">
    <property type="term" value="P:mitochondrial respiratory chain complex III assembly"/>
    <property type="evidence" value="ECO:0007669"/>
    <property type="project" value="TreeGrafter"/>
</dbReference>
<dbReference type="AlphaFoldDB" id="A0A067PWZ1"/>
<dbReference type="InParanoid" id="A0A067PWZ1"/>
<accession>A0A067PWZ1</accession>
<evidence type="ECO:0000313" key="4">
    <source>
        <dbReference type="EMBL" id="KDQ54851.1"/>
    </source>
</evidence>